<protein>
    <submittedName>
        <fullName evidence="1">Uncharacterized protein</fullName>
    </submittedName>
</protein>
<sequence>MQVAKLEQTLRGYTSDPRILALFYDGAARGLRSLGRNEVAATELEESAKAERLKWLQTLEAQKQYKEALGWDRDHKLLKWEERKALAREGCQQLMRGKHYYDALRLAREESLPDCAREAAVQYVEDHLTTSRMSSDLLGILRRELHGDSAVRKQVARAMFADMVCHETNHEDHLLVLVGEFRDCFSDAEAELAEFLKRAAKDRPRR</sequence>
<dbReference type="EMBL" id="JACOZA010000049">
    <property type="protein sequence ID" value="MBI2096896.1"/>
    <property type="molecule type" value="Genomic_DNA"/>
</dbReference>
<evidence type="ECO:0000313" key="2">
    <source>
        <dbReference type="Proteomes" id="UP000724148"/>
    </source>
</evidence>
<dbReference type="Proteomes" id="UP000724148">
    <property type="component" value="Unassembled WGS sequence"/>
</dbReference>
<proteinExistence type="predicted"/>
<dbReference type="AlphaFoldDB" id="A0A931WPL0"/>
<reference evidence="1" key="1">
    <citation type="submission" date="2020-07" db="EMBL/GenBank/DDBJ databases">
        <title>Huge and variable diversity of episymbiotic CPR bacteria and DPANN archaea in groundwater ecosystems.</title>
        <authorList>
            <person name="He C.Y."/>
            <person name="Keren R."/>
            <person name="Whittaker M."/>
            <person name="Farag I.F."/>
            <person name="Doudna J."/>
            <person name="Cate J.H.D."/>
            <person name="Banfield J.F."/>
        </authorList>
    </citation>
    <scope>NUCLEOTIDE SEQUENCE</scope>
    <source>
        <strain evidence="1">NC_groundwater_193_Ag_S-0.1um_51_7</strain>
    </source>
</reference>
<accession>A0A931WPL0</accession>
<gene>
    <name evidence="1" type="ORF">HYT40_01945</name>
</gene>
<comment type="caution">
    <text evidence="1">The sequence shown here is derived from an EMBL/GenBank/DDBJ whole genome shotgun (WGS) entry which is preliminary data.</text>
</comment>
<evidence type="ECO:0000313" key="1">
    <source>
        <dbReference type="EMBL" id="MBI2096896.1"/>
    </source>
</evidence>
<name>A0A931WPL0_9BACT</name>
<organism evidence="1 2">
    <name type="scientific">Candidatus Sungiibacteriota bacterium</name>
    <dbReference type="NCBI Taxonomy" id="2750080"/>
    <lineage>
        <taxon>Bacteria</taxon>
        <taxon>Candidatus Sungiibacteriota</taxon>
    </lineage>
</organism>